<dbReference type="GeneID" id="7824873"/>
<feature type="region of interest" description="Disordered" evidence="2">
    <location>
        <begin position="974"/>
        <end position="997"/>
    </location>
</feature>
<dbReference type="InterPro" id="IPR000595">
    <property type="entry name" value="cNMP-bd_dom"/>
</dbReference>
<dbReference type="SUPFAM" id="SSF51206">
    <property type="entry name" value="cAMP-binding domain-like"/>
    <property type="match status" value="2"/>
</dbReference>
<dbReference type="EMBL" id="GG662441">
    <property type="protein sequence ID" value="EAS04860.1"/>
    <property type="molecule type" value="Genomic_DNA"/>
</dbReference>
<dbReference type="InParanoid" id="I7LXL2"/>
<gene>
    <name evidence="4" type="ORF">TTHERM_00469090</name>
</gene>
<feature type="region of interest" description="Disordered" evidence="2">
    <location>
        <begin position="335"/>
        <end position="363"/>
    </location>
</feature>
<feature type="domain" description="Cyclic nucleotide-binding" evidence="3">
    <location>
        <begin position="413"/>
        <end position="486"/>
    </location>
</feature>
<feature type="domain" description="Cyclic nucleotide-binding" evidence="3">
    <location>
        <begin position="496"/>
        <end position="596"/>
    </location>
</feature>
<reference evidence="5" key="1">
    <citation type="journal article" date="2006" name="PLoS Biol.">
        <title>Macronuclear genome sequence of the ciliate Tetrahymena thermophila, a model eukaryote.</title>
        <authorList>
            <person name="Eisen J.A."/>
            <person name="Coyne R.S."/>
            <person name="Wu M."/>
            <person name="Wu D."/>
            <person name="Thiagarajan M."/>
            <person name="Wortman J.R."/>
            <person name="Badger J.H."/>
            <person name="Ren Q."/>
            <person name="Amedeo P."/>
            <person name="Jones K.M."/>
            <person name="Tallon L.J."/>
            <person name="Delcher A.L."/>
            <person name="Salzberg S.L."/>
            <person name="Silva J.C."/>
            <person name="Haas B.J."/>
            <person name="Majoros W.H."/>
            <person name="Farzad M."/>
            <person name="Carlton J.M."/>
            <person name="Smith R.K. Jr."/>
            <person name="Garg J."/>
            <person name="Pearlman R.E."/>
            <person name="Karrer K.M."/>
            <person name="Sun L."/>
            <person name="Manning G."/>
            <person name="Elde N.C."/>
            <person name="Turkewitz A.P."/>
            <person name="Asai D.J."/>
            <person name="Wilkes D.E."/>
            <person name="Wang Y."/>
            <person name="Cai H."/>
            <person name="Collins K."/>
            <person name="Stewart B.A."/>
            <person name="Lee S.R."/>
            <person name="Wilamowska K."/>
            <person name="Weinberg Z."/>
            <person name="Ruzzo W.L."/>
            <person name="Wloga D."/>
            <person name="Gaertig J."/>
            <person name="Frankel J."/>
            <person name="Tsao C.-C."/>
            <person name="Gorovsky M.A."/>
            <person name="Keeling P.J."/>
            <person name="Waller R.F."/>
            <person name="Patron N.J."/>
            <person name="Cherry J.M."/>
            <person name="Stover N.A."/>
            <person name="Krieger C.J."/>
            <person name="del Toro C."/>
            <person name="Ryder H.F."/>
            <person name="Williamson S.C."/>
            <person name="Barbeau R.A."/>
            <person name="Hamilton E.P."/>
            <person name="Orias E."/>
        </authorList>
    </citation>
    <scope>NUCLEOTIDE SEQUENCE [LARGE SCALE GENOMIC DNA]</scope>
    <source>
        <strain evidence="5">SB210</strain>
    </source>
</reference>
<feature type="compositionally biased region" description="Basic and acidic residues" evidence="2">
    <location>
        <begin position="343"/>
        <end position="355"/>
    </location>
</feature>
<evidence type="ECO:0000313" key="4">
    <source>
        <dbReference type="EMBL" id="EAS04860.1"/>
    </source>
</evidence>
<dbReference type="KEGG" id="tet:TTHERM_00469090"/>
<feature type="compositionally biased region" description="Basic and acidic residues" evidence="2">
    <location>
        <begin position="119"/>
        <end position="134"/>
    </location>
</feature>
<proteinExistence type="predicted"/>
<accession>I7LXL2</accession>
<evidence type="ECO:0000259" key="3">
    <source>
        <dbReference type="PROSITE" id="PS50042"/>
    </source>
</evidence>
<evidence type="ECO:0000313" key="5">
    <source>
        <dbReference type="Proteomes" id="UP000009168"/>
    </source>
</evidence>
<feature type="region of interest" description="Disordered" evidence="2">
    <location>
        <begin position="1036"/>
        <end position="1066"/>
    </location>
</feature>
<dbReference type="Gene3D" id="2.60.120.10">
    <property type="entry name" value="Jelly Rolls"/>
    <property type="match status" value="2"/>
</dbReference>
<feature type="region of interest" description="Disordered" evidence="2">
    <location>
        <begin position="1316"/>
        <end position="1340"/>
    </location>
</feature>
<feature type="region of interest" description="Disordered" evidence="2">
    <location>
        <begin position="96"/>
        <end position="134"/>
    </location>
</feature>
<dbReference type="InterPro" id="IPR018490">
    <property type="entry name" value="cNMP-bd_dom_sf"/>
</dbReference>
<dbReference type="Proteomes" id="UP000009168">
    <property type="component" value="Unassembled WGS sequence"/>
</dbReference>
<organism evidence="4 5">
    <name type="scientific">Tetrahymena thermophila (strain SB210)</name>
    <dbReference type="NCBI Taxonomy" id="312017"/>
    <lineage>
        <taxon>Eukaryota</taxon>
        <taxon>Sar</taxon>
        <taxon>Alveolata</taxon>
        <taxon>Ciliophora</taxon>
        <taxon>Intramacronucleata</taxon>
        <taxon>Oligohymenophorea</taxon>
        <taxon>Hymenostomatida</taxon>
        <taxon>Tetrahymenina</taxon>
        <taxon>Tetrahymenidae</taxon>
        <taxon>Tetrahymena</taxon>
    </lineage>
</organism>
<evidence type="ECO:0000256" key="1">
    <source>
        <dbReference type="SAM" id="Coils"/>
    </source>
</evidence>
<feature type="coiled-coil region" evidence="1">
    <location>
        <begin position="9"/>
        <end position="44"/>
    </location>
</feature>
<name>I7LXL2_TETTS</name>
<feature type="compositionally biased region" description="Basic and acidic residues" evidence="2">
    <location>
        <begin position="96"/>
        <end position="105"/>
    </location>
</feature>
<dbReference type="InterPro" id="IPR014710">
    <property type="entry name" value="RmlC-like_jellyroll"/>
</dbReference>
<keyword evidence="5" id="KW-1185">Reference proteome</keyword>
<protein>
    <submittedName>
        <fullName evidence="4">Cyclic nucleotide-binding domain protein</fullName>
    </submittedName>
</protein>
<dbReference type="HOGENOM" id="CLU_256104_0_0_1"/>
<sequence>MNIFQKKTNQKWQNVLNKIKNQKNNSLNDNQNNINDKIKQILTENTQEELKDYDQIYFLQQSLNNHPFFLDLWQFWSEQFTRKVITDYDQQNGIIDKNEEQKDASHLPSKKSVNAKRSQSSEKKDIKNSRNELDKTIDQQIDKQKWSEKQLGNKQKINSSHQQVIYHNKNEYSKKTDVTRLKVNDFDYQFQDNSKINFSNDKQHGRCDRNNEQINCFNQPQKNSQSPIKAQISEKINIENNSYEYYKKIDENNRKIKEVESQVDSKLKEIQIKLFSHLKLKQYQENNFIYEDGKVRCDENCPSKNAKNTKFTKEQFYSESKSTYEVKKDYIGEQNQQDSSIQCEDKQNSKSEKEQSSQQRDQINLEIISPNKQVSEQDLFEAQSKSNEENSSINIREKSDQESWQVCLKCQYFYIVWQGEIEEQISDEITRFSSDSFEIPKSKILKDGDYFGEKELIFRGKRHATIKCNKLTFVFYLNREIFNSVISSFIKFKNPILSSLDQGAPKSMVSLFLKKEHLIQLSYLQQPRTLIYGSLVYNENEIADSLYVLSQGQINFSKRITSQLDHLENSRVTPPKRCQQISIITQVQYFGEENLYLKYDQELQELNEEQDSMHLEEEKKLFLQTQQKRQYTATVSSDKAVVHKIPYAFLLEKMYQKQKNFQKVHMLLNKYIQQKSEWKSKNQERIEKVIQNRSFSQFIQGKSSNMLVCKTGNPLEKYSLNRLREPEKQSSLQDFQNCNQLSVKSKKRASRLLRKMSTVNSIVLTEENQDIQQLITSQNSFSKLQDITQINNALCSYHIQQSSNISPEKKVQLNYQNQQQQENDFQQKYFLSVLDNNSKMGNQFSQINLSSKYRKNDRNKDQDINFLDFILQREQSDYMKNLNQLQSTPKTCYKQSQIQFNQNTSFIQNNKDNSYSQLKEKNQFQQNKDQFDKNGINYLKQNQSISNIQSHNQFISEGREKMFVQYQNKDQVKIQSDSLNRKNIVKTQQRSRDISPNIKVKQDYSRRSTILNNSKGNNYLATQDLQDRNQSFITDTQQKSVSLPKKQQNQNYQTTPRSRQQAQNFNKQRLVTDIDEYCKSNTYLEQLIDEKQQQLRKNSSAVFEDLIYSNNFDLNEDNAQTNSLKKRKQYSVMLEIQKTQQKIPISISNQRCISYDLDYEKTSSQVLKFKKNAIRQLTNSKLPVKLDVSGICQQTHRFDYLKRKLEQKKKNLQQMKQFEQGEQTKIPSSAVQYKKSESIVLNLVDNYFKNISNNSGYPQGPCLKTLLQNTPNTKNGNINTTINGQSTQYSKSGSTKPFTEVSKSSYINYFRSPMKSAQSYRSKSNPRQNNSKTIQNNSIGQKQFSLTNNTFYDHSKDLNQAFSTFITNTQFSPF</sequence>
<keyword evidence="1" id="KW-0175">Coiled coil</keyword>
<evidence type="ECO:0000256" key="2">
    <source>
        <dbReference type="SAM" id="MobiDB-lite"/>
    </source>
</evidence>
<dbReference type="PROSITE" id="PS50042">
    <property type="entry name" value="CNMP_BINDING_3"/>
    <property type="match status" value="2"/>
</dbReference>
<dbReference type="RefSeq" id="XP_001025105.1">
    <property type="nucleotide sequence ID" value="XM_001025105.1"/>
</dbReference>